<feature type="compositionally biased region" description="Pro residues" evidence="1">
    <location>
        <begin position="1"/>
        <end position="13"/>
    </location>
</feature>
<comment type="caution">
    <text evidence="2">The sequence shown here is derived from an EMBL/GenBank/DDBJ whole genome shotgun (WGS) entry which is preliminary data.</text>
</comment>
<evidence type="ECO:0000313" key="2">
    <source>
        <dbReference type="EMBL" id="KAJ3664904.1"/>
    </source>
</evidence>
<gene>
    <name evidence="2" type="ORF">Zmor_000439</name>
</gene>
<keyword evidence="3" id="KW-1185">Reference proteome</keyword>
<protein>
    <submittedName>
        <fullName evidence="2">Uncharacterized protein</fullName>
    </submittedName>
</protein>
<evidence type="ECO:0000256" key="1">
    <source>
        <dbReference type="SAM" id="MobiDB-lite"/>
    </source>
</evidence>
<proteinExistence type="predicted"/>
<dbReference type="AlphaFoldDB" id="A0AA38J5Z6"/>
<sequence>MPQSPPPPAPEISPLPSKTGSLTDPPTKAPGELIILSHGGRAALRVLPTFACKCAAASARARERRDGNDAWWGGRRSGACMSSVSTCQSVSVHAFTWYRHCGTL</sequence>
<name>A0AA38J5Z6_9CUCU</name>
<organism evidence="2 3">
    <name type="scientific">Zophobas morio</name>
    <dbReference type="NCBI Taxonomy" id="2755281"/>
    <lineage>
        <taxon>Eukaryota</taxon>
        <taxon>Metazoa</taxon>
        <taxon>Ecdysozoa</taxon>
        <taxon>Arthropoda</taxon>
        <taxon>Hexapoda</taxon>
        <taxon>Insecta</taxon>
        <taxon>Pterygota</taxon>
        <taxon>Neoptera</taxon>
        <taxon>Endopterygota</taxon>
        <taxon>Coleoptera</taxon>
        <taxon>Polyphaga</taxon>
        <taxon>Cucujiformia</taxon>
        <taxon>Tenebrionidae</taxon>
        <taxon>Zophobas</taxon>
    </lineage>
</organism>
<reference evidence="2" key="1">
    <citation type="journal article" date="2023" name="G3 (Bethesda)">
        <title>Whole genome assemblies of Zophobas morio and Tenebrio molitor.</title>
        <authorList>
            <person name="Kaur S."/>
            <person name="Stinson S.A."/>
            <person name="diCenzo G.C."/>
        </authorList>
    </citation>
    <scope>NUCLEOTIDE SEQUENCE</scope>
    <source>
        <strain evidence="2">QUZm001</strain>
    </source>
</reference>
<feature type="region of interest" description="Disordered" evidence="1">
    <location>
        <begin position="1"/>
        <end position="31"/>
    </location>
</feature>
<accession>A0AA38J5Z6</accession>
<evidence type="ECO:0000313" key="3">
    <source>
        <dbReference type="Proteomes" id="UP001168821"/>
    </source>
</evidence>
<dbReference type="EMBL" id="JALNTZ010000001">
    <property type="protein sequence ID" value="KAJ3664904.1"/>
    <property type="molecule type" value="Genomic_DNA"/>
</dbReference>
<dbReference type="Proteomes" id="UP001168821">
    <property type="component" value="Unassembled WGS sequence"/>
</dbReference>